<sequence>MVAASRRAWLASDGRRVFPQSSLYPPAERADTPRVLLLSRLLLVLVRECRCYTSIEDIRYQNVARGLSQLRS</sequence>
<dbReference type="Proteomes" id="UP000053268">
    <property type="component" value="Unassembled WGS sequence"/>
</dbReference>
<reference evidence="1 2" key="1">
    <citation type="journal article" date="2015" name="Nat. Commun.">
        <title>Outbred genome sequencing and CRISPR/Cas9 gene editing in butterflies.</title>
        <authorList>
            <person name="Li X."/>
            <person name="Fan D."/>
            <person name="Zhang W."/>
            <person name="Liu G."/>
            <person name="Zhang L."/>
            <person name="Zhao L."/>
            <person name="Fang X."/>
            <person name="Chen L."/>
            <person name="Dong Y."/>
            <person name="Chen Y."/>
            <person name="Ding Y."/>
            <person name="Zhao R."/>
            <person name="Feng M."/>
            <person name="Zhu Y."/>
            <person name="Feng Y."/>
            <person name="Jiang X."/>
            <person name="Zhu D."/>
            <person name="Xiang H."/>
            <person name="Feng X."/>
            <person name="Li S."/>
            <person name="Wang J."/>
            <person name="Zhang G."/>
            <person name="Kronforst M.R."/>
            <person name="Wang W."/>
        </authorList>
    </citation>
    <scope>NUCLEOTIDE SEQUENCE [LARGE SCALE GENOMIC DNA]</scope>
    <source>
        <strain evidence="1">Ya'a_city_454_Px</strain>
        <tissue evidence="1">Whole body</tissue>
    </source>
</reference>
<evidence type="ECO:0000313" key="1">
    <source>
        <dbReference type="EMBL" id="KPJ03960.1"/>
    </source>
</evidence>
<dbReference type="AlphaFoldDB" id="A0A194QG81"/>
<proteinExistence type="predicted"/>
<dbReference type="EMBL" id="KQ459053">
    <property type="protein sequence ID" value="KPJ03960.1"/>
    <property type="molecule type" value="Genomic_DNA"/>
</dbReference>
<evidence type="ECO:0000313" key="2">
    <source>
        <dbReference type="Proteomes" id="UP000053268"/>
    </source>
</evidence>
<protein>
    <submittedName>
        <fullName evidence="1">Uncharacterized protein</fullName>
    </submittedName>
</protein>
<name>A0A194QG81_PAPXU</name>
<accession>A0A194QG81</accession>
<gene>
    <name evidence="1" type="ORF">RR46_07719</name>
</gene>
<keyword evidence="2" id="KW-1185">Reference proteome</keyword>
<organism evidence="1 2">
    <name type="scientific">Papilio xuthus</name>
    <name type="common">Asian swallowtail butterfly</name>
    <dbReference type="NCBI Taxonomy" id="66420"/>
    <lineage>
        <taxon>Eukaryota</taxon>
        <taxon>Metazoa</taxon>
        <taxon>Ecdysozoa</taxon>
        <taxon>Arthropoda</taxon>
        <taxon>Hexapoda</taxon>
        <taxon>Insecta</taxon>
        <taxon>Pterygota</taxon>
        <taxon>Neoptera</taxon>
        <taxon>Endopterygota</taxon>
        <taxon>Lepidoptera</taxon>
        <taxon>Glossata</taxon>
        <taxon>Ditrysia</taxon>
        <taxon>Papilionoidea</taxon>
        <taxon>Papilionidae</taxon>
        <taxon>Papilioninae</taxon>
        <taxon>Papilio</taxon>
    </lineage>
</organism>